<comment type="subunit">
    <text evidence="3">Homodimer.</text>
</comment>
<dbReference type="PRINTS" id="PR00773">
    <property type="entry name" value="GRPEPROTEIN"/>
</dbReference>
<sequence>MTHDDQTKTQNEQAAQETETARTEQTYAPNPDTETDNMEEDAELEGFPGMDADSLDAGMFGQVQEMMARLERADELEKENADLRGKLGRLAADFESYRRRTQEDVQAAQQQGVAKAAEGLMPVYDDLDRAVSMGSNDPSKLIPGVQAVQATVLRVFGNLGLEATGREGEHFDPQWHEALQVVPGDEDDVIVQVYQLGFRMGDRLVRPARVVVSRKQ</sequence>
<keyword evidence="6" id="KW-0175">Coiled coil</keyword>
<accession>A0A2I9D0Z9</accession>
<keyword evidence="2 3" id="KW-0143">Chaperone</keyword>
<comment type="function">
    <text evidence="3 4">Participates actively in the response to hyperosmotic and heat shock by preventing the aggregation of stress-denatured proteins, in association with DnaK and GrpE. It is the nucleotide exchange factor for DnaK and may function as a thermosensor. Unfolded proteins bind initially to DnaJ; upon interaction with the DnaJ-bound protein, DnaK hydrolyzes its bound ATP, resulting in the formation of a stable complex. GrpE releases ADP from DnaK; ATP binding to DnaK triggers the release of the substrate protein, thus completing the reaction cycle. Several rounds of ATP-dependent interactions between DnaJ, DnaK and GrpE are required for fully efficient folding.</text>
</comment>
<evidence type="ECO:0000256" key="6">
    <source>
        <dbReference type="SAM" id="Coils"/>
    </source>
</evidence>
<evidence type="ECO:0000256" key="2">
    <source>
        <dbReference type="ARBA" id="ARBA00023186"/>
    </source>
</evidence>
<dbReference type="GO" id="GO:0000774">
    <property type="term" value="F:adenyl-nucleotide exchange factor activity"/>
    <property type="evidence" value="ECO:0007669"/>
    <property type="project" value="InterPro"/>
</dbReference>
<comment type="subcellular location">
    <subcellularLocation>
        <location evidence="3">Cytoplasm</location>
    </subcellularLocation>
</comment>
<keyword evidence="3" id="KW-0963">Cytoplasm</keyword>
<feature type="compositionally biased region" description="Acidic residues" evidence="7">
    <location>
        <begin position="33"/>
        <end position="44"/>
    </location>
</feature>
<comment type="caution">
    <text evidence="8">The sequence shown here is derived from an EMBL/GenBank/DDBJ whole genome shotgun (WGS) entry which is preliminary data.</text>
</comment>
<feature type="compositionally biased region" description="Low complexity" evidence="7">
    <location>
        <begin position="8"/>
        <end position="28"/>
    </location>
</feature>
<dbReference type="GO" id="GO:0051082">
    <property type="term" value="F:unfolded protein binding"/>
    <property type="evidence" value="ECO:0007669"/>
    <property type="project" value="TreeGrafter"/>
</dbReference>
<keyword evidence="9" id="KW-1185">Reference proteome</keyword>
<feature type="coiled-coil region" evidence="6">
    <location>
        <begin position="66"/>
        <end position="93"/>
    </location>
</feature>
<dbReference type="HAMAP" id="MF_01151">
    <property type="entry name" value="GrpE"/>
    <property type="match status" value="1"/>
</dbReference>
<name>A0A2I9D0Z9_9DEIO</name>
<dbReference type="GO" id="GO:0051087">
    <property type="term" value="F:protein-folding chaperone binding"/>
    <property type="evidence" value="ECO:0007669"/>
    <property type="project" value="InterPro"/>
</dbReference>
<evidence type="ECO:0000256" key="5">
    <source>
        <dbReference type="RuleBase" id="RU004478"/>
    </source>
</evidence>
<keyword evidence="3 4" id="KW-0346">Stress response</keyword>
<evidence type="ECO:0000256" key="7">
    <source>
        <dbReference type="SAM" id="MobiDB-lite"/>
    </source>
</evidence>
<dbReference type="PROSITE" id="PS01071">
    <property type="entry name" value="GRPE"/>
    <property type="match status" value="1"/>
</dbReference>
<dbReference type="SUPFAM" id="SSF51064">
    <property type="entry name" value="Head domain of nucleotide exchange factor GrpE"/>
    <property type="match status" value="1"/>
</dbReference>
<dbReference type="PANTHER" id="PTHR21237:SF23">
    <property type="entry name" value="GRPE PROTEIN HOMOLOG, MITOCHONDRIAL"/>
    <property type="match status" value="1"/>
</dbReference>
<dbReference type="InterPro" id="IPR009012">
    <property type="entry name" value="GrpE_head"/>
</dbReference>
<dbReference type="Gene3D" id="3.90.20.20">
    <property type="match status" value="1"/>
</dbReference>
<dbReference type="InterPro" id="IPR000740">
    <property type="entry name" value="GrpE"/>
</dbReference>
<dbReference type="EMBL" id="BFAG01000027">
    <property type="protein sequence ID" value="GBF08229.1"/>
    <property type="molecule type" value="Genomic_DNA"/>
</dbReference>
<dbReference type="PANTHER" id="PTHR21237">
    <property type="entry name" value="GRPE PROTEIN"/>
    <property type="match status" value="1"/>
</dbReference>
<dbReference type="GO" id="GO:0005737">
    <property type="term" value="C:cytoplasm"/>
    <property type="evidence" value="ECO:0007669"/>
    <property type="project" value="UniProtKB-SubCell"/>
</dbReference>
<dbReference type="RefSeq" id="WP_103131496.1">
    <property type="nucleotide sequence ID" value="NZ_BFAG01000027.1"/>
</dbReference>
<dbReference type="Proteomes" id="UP000236569">
    <property type="component" value="Unassembled WGS sequence"/>
</dbReference>
<evidence type="ECO:0000256" key="1">
    <source>
        <dbReference type="ARBA" id="ARBA00009054"/>
    </source>
</evidence>
<dbReference type="InterPro" id="IPR013805">
    <property type="entry name" value="GrpE_CC"/>
</dbReference>
<gene>
    <name evidence="3" type="primary">grpE</name>
    <name evidence="8" type="ORF">DAERI_270003</name>
</gene>
<protein>
    <recommendedName>
        <fullName evidence="3 4">Protein GrpE</fullName>
    </recommendedName>
    <alternativeName>
        <fullName evidence="3">HSP-70 cofactor</fullName>
    </alternativeName>
</protein>
<dbReference type="CDD" id="cd00446">
    <property type="entry name" value="GrpE"/>
    <property type="match status" value="1"/>
</dbReference>
<evidence type="ECO:0000313" key="9">
    <source>
        <dbReference type="Proteomes" id="UP000236569"/>
    </source>
</evidence>
<comment type="similarity">
    <text evidence="1 3 5">Belongs to the GrpE family.</text>
</comment>
<dbReference type="GO" id="GO:0042803">
    <property type="term" value="F:protein homodimerization activity"/>
    <property type="evidence" value="ECO:0007669"/>
    <property type="project" value="InterPro"/>
</dbReference>
<dbReference type="Pfam" id="PF01025">
    <property type="entry name" value="GrpE"/>
    <property type="match status" value="1"/>
</dbReference>
<evidence type="ECO:0000256" key="4">
    <source>
        <dbReference type="RuleBase" id="RU000639"/>
    </source>
</evidence>
<dbReference type="Gene3D" id="2.30.22.10">
    <property type="entry name" value="Head domain of nucleotide exchange factor GrpE"/>
    <property type="match status" value="1"/>
</dbReference>
<evidence type="ECO:0000313" key="8">
    <source>
        <dbReference type="EMBL" id="GBF08229.1"/>
    </source>
</evidence>
<proteinExistence type="inferred from homology"/>
<organism evidence="8 9">
    <name type="scientific">Deinococcus aerius</name>
    <dbReference type="NCBI Taxonomy" id="200253"/>
    <lineage>
        <taxon>Bacteria</taxon>
        <taxon>Thermotogati</taxon>
        <taxon>Deinococcota</taxon>
        <taxon>Deinococci</taxon>
        <taxon>Deinococcales</taxon>
        <taxon>Deinococcaceae</taxon>
        <taxon>Deinococcus</taxon>
    </lineage>
</organism>
<dbReference type="AlphaFoldDB" id="A0A2I9D0Z9"/>
<reference evidence="9" key="1">
    <citation type="submission" date="2018-01" db="EMBL/GenBank/DDBJ databases">
        <title>Draft Genome Sequence of the Radioresistant Bacterium Deinococcus aerius TR0125, Isolated from the Higher Atmosphere above Japan.</title>
        <authorList>
            <person name="Satoh K."/>
            <person name="Arai H."/>
            <person name="Sanzen T."/>
            <person name="Kawaguchi Y."/>
            <person name="Hayashi H."/>
            <person name="Yokobori S."/>
            <person name="Yamagishi A."/>
            <person name="Oono Y."/>
            <person name="Narumi I."/>
        </authorList>
    </citation>
    <scope>NUCLEOTIDE SEQUENCE [LARGE SCALE GENOMIC DNA]</scope>
    <source>
        <strain evidence="9">TR0125</strain>
    </source>
</reference>
<dbReference type="SUPFAM" id="SSF58014">
    <property type="entry name" value="Coiled-coil domain of nucleotide exchange factor GrpE"/>
    <property type="match status" value="1"/>
</dbReference>
<feature type="region of interest" description="Disordered" evidence="7">
    <location>
        <begin position="1"/>
        <end position="55"/>
    </location>
</feature>
<dbReference type="GO" id="GO:0006457">
    <property type="term" value="P:protein folding"/>
    <property type="evidence" value="ECO:0007669"/>
    <property type="project" value="InterPro"/>
</dbReference>
<dbReference type="OrthoDB" id="9812586at2"/>
<evidence type="ECO:0000256" key="3">
    <source>
        <dbReference type="HAMAP-Rule" id="MF_01151"/>
    </source>
</evidence>